<dbReference type="CDD" id="cd00555">
    <property type="entry name" value="Maf"/>
    <property type="match status" value="1"/>
</dbReference>
<dbReference type="EC" id="3.6.1.-" evidence="9"/>
<evidence type="ECO:0000256" key="4">
    <source>
        <dbReference type="ARBA" id="ARBA00023080"/>
    </source>
</evidence>
<name>A0A6N7QSK1_9GAMM</name>
<comment type="catalytic activity">
    <reaction evidence="5 9">
        <text>N(7)-methyl-GTP + H2O = N(7)-methyl-GMP + diphosphate + H(+)</text>
        <dbReference type="Rhea" id="RHEA:58744"/>
        <dbReference type="ChEBI" id="CHEBI:15377"/>
        <dbReference type="ChEBI" id="CHEBI:15378"/>
        <dbReference type="ChEBI" id="CHEBI:33019"/>
        <dbReference type="ChEBI" id="CHEBI:58285"/>
        <dbReference type="ChEBI" id="CHEBI:87133"/>
    </reaction>
</comment>
<dbReference type="SUPFAM" id="SSF52972">
    <property type="entry name" value="ITPase-like"/>
    <property type="match status" value="1"/>
</dbReference>
<comment type="caution">
    <text evidence="9">Lacks conserved residue(s) required for the propagation of feature annotation.</text>
</comment>
<evidence type="ECO:0000256" key="1">
    <source>
        <dbReference type="ARBA" id="ARBA00004496"/>
    </source>
</evidence>
<evidence type="ECO:0000256" key="7">
    <source>
        <dbReference type="ARBA" id="ARBA00060749"/>
    </source>
</evidence>
<dbReference type="InterPro" id="IPR003697">
    <property type="entry name" value="Maf-like"/>
</dbReference>
<evidence type="ECO:0000256" key="5">
    <source>
        <dbReference type="ARBA" id="ARBA00050213"/>
    </source>
</evidence>
<dbReference type="Pfam" id="PF02545">
    <property type="entry name" value="Maf"/>
    <property type="match status" value="1"/>
</dbReference>
<comment type="subcellular location">
    <subcellularLocation>
        <location evidence="1 9">Cytoplasm</location>
    </subcellularLocation>
</comment>
<evidence type="ECO:0000256" key="3">
    <source>
        <dbReference type="ARBA" id="ARBA00022801"/>
    </source>
</evidence>
<comment type="similarity">
    <text evidence="7 9">Belongs to the Maf family. YceF subfamily.</text>
</comment>
<feature type="site" description="Important for substrate specificity" evidence="9">
    <location>
        <position position="70"/>
    </location>
</feature>
<evidence type="ECO:0000313" key="10">
    <source>
        <dbReference type="EMBL" id="MRH77287.1"/>
    </source>
</evidence>
<dbReference type="PANTHER" id="PTHR43213:SF10">
    <property type="entry name" value="7-METHYL-GTP PYROPHOSPHATASE"/>
    <property type="match status" value="1"/>
</dbReference>
<dbReference type="Proteomes" id="UP000433788">
    <property type="component" value="Unassembled WGS sequence"/>
</dbReference>
<feature type="site" description="Important for substrate specificity" evidence="9">
    <location>
        <position position="154"/>
    </location>
</feature>
<dbReference type="PIRSF" id="PIRSF006305">
    <property type="entry name" value="Maf"/>
    <property type="match status" value="1"/>
</dbReference>
<keyword evidence="4 9" id="KW-0546">Nucleotide metabolism</keyword>
<dbReference type="PANTHER" id="PTHR43213">
    <property type="entry name" value="BIFUNCTIONAL DTTP/UTP PYROPHOSPHATASE/METHYLTRANSFERASE PROTEIN-RELATED"/>
    <property type="match status" value="1"/>
</dbReference>
<gene>
    <name evidence="10" type="ORF">GH984_00980</name>
</gene>
<protein>
    <recommendedName>
        <fullName evidence="8 9">7-methyl-GTP pyrophosphatase</fullName>
        <shortName evidence="9">m(7)GTP pyrophosphatase</shortName>
        <ecNumber evidence="9">3.6.1.-</ecNumber>
    </recommendedName>
</protein>
<feature type="site" description="Important for substrate specificity" evidence="9">
    <location>
        <position position="12"/>
    </location>
</feature>
<dbReference type="FunFam" id="3.90.950.10:FF:000005">
    <property type="entry name" value="7-methyl-GTP pyrophosphatase"/>
    <property type="match status" value="1"/>
</dbReference>
<dbReference type="HAMAP" id="MF_00528">
    <property type="entry name" value="Maf"/>
    <property type="match status" value="1"/>
</dbReference>
<evidence type="ECO:0000313" key="11">
    <source>
        <dbReference type="Proteomes" id="UP000433788"/>
    </source>
</evidence>
<reference evidence="10 11" key="1">
    <citation type="submission" date="2019-11" db="EMBL/GenBank/DDBJ databases">
        <authorList>
            <person name="Zhang X.Y."/>
        </authorList>
    </citation>
    <scope>NUCLEOTIDE SEQUENCE [LARGE SCALE GENOMIC DNA]</scope>
    <source>
        <strain evidence="10 11">C176</strain>
    </source>
</reference>
<dbReference type="GO" id="GO:0009117">
    <property type="term" value="P:nucleotide metabolic process"/>
    <property type="evidence" value="ECO:0007669"/>
    <property type="project" value="UniProtKB-KW"/>
</dbReference>
<sequence>MRDLVLGSSSNYRADLLTRLGIQFEQDSPSIDEAVLTGETAEDYVCRLAREKAKTVALRHPNAVVIGSDQCSECQGILLGKPQTQERAIEQLANASGQIVTLYTAVAVLEPDSGRIQVAQVPTIVHFRTLSREAISRYVEKDAPLDCAGSFRAEGLGITLFERINSDDPTALIGLPLIALTRLLSQAGINLP</sequence>
<dbReference type="Gene3D" id="3.90.950.10">
    <property type="match status" value="1"/>
</dbReference>
<evidence type="ECO:0000256" key="9">
    <source>
        <dbReference type="HAMAP-Rule" id="MF_00528"/>
    </source>
</evidence>
<dbReference type="AlphaFoldDB" id="A0A6N7QSK1"/>
<feature type="active site" description="Proton acceptor" evidence="9">
    <location>
        <position position="69"/>
    </location>
</feature>
<comment type="cofactor">
    <cofactor evidence="9">
        <name>a divalent metal cation</name>
        <dbReference type="ChEBI" id="CHEBI:60240"/>
    </cofactor>
</comment>
<comment type="function">
    <text evidence="6 9">Nucleoside triphosphate pyrophosphatase that hydrolyzes 7-methyl-GTP (m(7)GTP). May have a dual role in cell division arrest and in preventing the incorporation of modified nucleotides into cellular nucleic acids.</text>
</comment>
<keyword evidence="11" id="KW-1185">Reference proteome</keyword>
<organism evidence="10 11">
    <name type="scientific">Spiribacter salilacus</name>
    <dbReference type="NCBI Taxonomy" id="2664894"/>
    <lineage>
        <taxon>Bacteria</taxon>
        <taxon>Pseudomonadati</taxon>
        <taxon>Pseudomonadota</taxon>
        <taxon>Gammaproteobacteria</taxon>
        <taxon>Chromatiales</taxon>
        <taxon>Ectothiorhodospiraceae</taxon>
        <taxon>Spiribacter</taxon>
    </lineage>
</organism>
<dbReference type="InterPro" id="IPR029001">
    <property type="entry name" value="ITPase-like_fam"/>
</dbReference>
<keyword evidence="3 9" id="KW-0378">Hydrolase</keyword>
<accession>A0A6N7QSK1</accession>
<evidence type="ECO:0000256" key="8">
    <source>
        <dbReference type="ARBA" id="ARBA00068163"/>
    </source>
</evidence>
<comment type="caution">
    <text evidence="10">The sequence shown here is derived from an EMBL/GenBank/DDBJ whole genome shotgun (WGS) entry which is preliminary data.</text>
</comment>
<dbReference type="GO" id="GO:0047429">
    <property type="term" value="F:nucleoside triphosphate diphosphatase activity"/>
    <property type="evidence" value="ECO:0007669"/>
    <property type="project" value="InterPro"/>
</dbReference>
<proteinExistence type="inferred from homology"/>
<evidence type="ECO:0000256" key="6">
    <source>
        <dbReference type="ARBA" id="ARBA00053369"/>
    </source>
</evidence>
<dbReference type="EMBL" id="WJPP01000001">
    <property type="protein sequence ID" value="MRH77287.1"/>
    <property type="molecule type" value="Genomic_DNA"/>
</dbReference>
<evidence type="ECO:0000256" key="2">
    <source>
        <dbReference type="ARBA" id="ARBA00022490"/>
    </source>
</evidence>
<dbReference type="RefSeq" id="WP_369691879.1">
    <property type="nucleotide sequence ID" value="NZ_WJPP01000001.1"/>
</dbReference>
<keyword evidence="2 9" id="KW-0963">Cytoplasm</keyword>
<dbReference type="GO" id="GO:0005737">
    <property type="term" value="C:cytoplasm"/>
    <property type="evidence" value="ECO:0007669"/>
    <property type="project" value="UniProtKB-SubCell"/>
</dbReference>
<dbReference type="NCBIfam" id="TIGR00172">
    <property type="entry name" value="maf"/>
    <property type="match status" value="1"/>
</dbReference>